<dbReference type="Proteomes" id="UP000188318">
    <property type="component" value="Unassembled WGS sequence"/>
</dbReference>
<dbReference type="AlphaFoldDB" id="A0A1R3R8T8"/>
<dbReference type="OMA" id="MGLMQHY"/>
<dbReference type="STRING" id="602072.A0A1R3R8T8"/>
<proteinExistence type="predicted"/>
<evidence type="ECO:0000256" key="1">
    <source>
        <dbReference type="SAM" id="MobiDB-lite"/>
    </source>
</evidence>
<keyword evidence="3" id="KW-1185">Reference proteome</keyword>
<dbReference type="EMBL" id="KV907514">
    <property type="protein sequence ID" value="OOF90889.1"/>
    <property type="molecule type" value="Genomic_DNA"/>
</dbReference>
<name>A0A1R3R8T8_ASPC5</name>
<dbReference type="PANTHER" id="PTHR31252:SF11">
    <property type="entry name" value="DUF4419 DOMAIN-CONTAINING PROTEIN"/>
    <property type="match status" value="1"/>
</dbReference>
<evidence type="ECO:0000313" key="3">
    <source>
        <dbReference type="Proteomes" id="UP000188318"/>
    </source>
</evidence>
<protein>
    <submittedName>
        <fullName evidence="2">Uncharacterized protein</fullName>
    </submittedName>
</protein>
<dbReference type="VEuPathDB" id="FungiDB:ASPCADRAFT_178541"/>
<gene>
    <name evidence="2" type="ORF">ASPCADRAFT_178541</name>
</gene>
<dbReference type="Pfam" id="PF14388">
    <property type="entry name" value="DUF4419"/>
    <property type="match status" value="1"/>
</dbReference>
<dbReference type="InterPro" id="IPR025533">
    <property type="entry name" value="DUF4419"/>
</dbReference>
<evidence type="ECO:0000313" key="2">
    <source>
        <dbReference type="EMBL" id="OOF90889.1"/>
    </source>
</evidence>
<feature type="region of interest" description="Disordered" evidence="1">
    <location>
        <begin position="1"/>
        <end position="21"/>
    </location>
</feature>
<dbReference type="OrthoDB" id="9978173at2759"/>
<accession>A0A1R3R8T8</accession>
<sequence length="392" mass="45000">MPITLTLSDTPSHEWSGASNADDGAELFSQTSIEDASESTEIFKSTFGDGDFQTRCLIGWKHGFVEAMYTAYCQHHRLTLRPEDIWFSILSQLNLYFSAHSQELRHHFVRPVQNMPAFYQHASVRVMANHMEAALANHVTDPELRAWGLPSFSTTTEDDAVTASVLMMGAITGCFQFTGATTLPRGLASVTLLGERADWEALLRRIDMIETWGEQPSRFAVKLRPILRRFVSSFDGDMTEILYFWKWCFREKRVRGEKTVVAGWGTAFCFWDIDGNCIPHVREKHTRTIQFDGVHYCPLKMLFFPAAYATLSASCMDEEGFRRRVRVLAGLVGFELTYELNGLDRRWDGLQPVSGWWVYRERRYRPRGYLGGTASRGPRLIYENWRRTGISR</sequence>
<reference evidence="3" key="1">
    <citation type="journal article" date="2017" name="Genome Biol.">
        <title>Comparative genomics reveals high biological diversity and specific adaptations in the industrially and medically important fungal genus Aspergillus.</title>
        <authorList>
            <person name="de Vries R.P."/>
            <person name="Riley R."/>
            <person name="Wiebenga A."/>
            <person name="Aguilar-Osorio G."/>
            <person name="Amillis S."/>
            <person name="Uchima C.A."/>
            <person name="Anderluh G."/>
            <person name="Asadollahi M."/>
            <person name="Askin M."/>
            <person name="Barry K."/>
            <person name="Battaglia E."/>
            <person name="Bayram O."/>
            <person name="Benocci T."/>
            <person name="Braus-Stromeyer S.A."/>
            <person name="Caldana C."/>
            <person name="Canovas D."/>
            <person name="Cerqueira G.C."/>
            <person name="Chen F."/>
            <person name="Chen W."/>
            <person name="Choi C."/>
            <person name="Clum A."/>
            <person name="Dos Santos R.A."/>
            <person name="Damasio A.R."/>
            <person name="Diallinas G."/>
            <person name="Emri T."/>
            <person name="Fekete E."/>
            <person name="Flipphi M."/>
            <person name="Freyberg S."/>
            <person name="Gallo A."/>
            <person name="Gournas C."/>
            <person name="Habgood R."/>
            <person name="Hainaut M."/>
            <person name="Harispe M.L."/>
            <person name="Henrissat B."/>
            <person name="Hilden K.S."/>
            <person name="Hope R."/>
            <person name="Hossain A."/>
            <person name="Karabika E."/>
            <person name="Karaffa L."/>
            <person name="Karanyi Z."/>
            <person name="Krasevec N."/>
            <person name="Kuo A."/>
            <person name="Kusch H."/>
            <person name="LaButti K."/>
            <person name="Lagendijk E.L."/>
            <person name="Lapidus A."/>
            <person name="Levasseur A."/>
            <person name="Lindquist E."/>
            <person name="Lipzen A."/>
            <person name="Logrieco A.F."/>
            <person name="MacCabe A."/>
            <person name="Maekelae M.R."/>
            <person name="Malavazi I."/>
            <person name="Melin P."/>
            <person name="Meyer V."/>
            <person name="Mielnichuk N."/>
            <person name="Miskei M."/>
            <person name="Molnar A.P."/>
            <person name="Mule G."/>
            <person name="Ngan C.Y."/>
            <person name="Orejas M."/>
            <person name="Orosz E."/>
            <person name="Ouedraogo J.P."/>
            <person name="Overkamp K.M."/>
            <person name="Park H.-S."/>
            <person name="Perrone G."/>
            <person name="Piumi F."/>
            <person name="Punt P.J."/>
            <person name="Ram A.F."/>
            <person name="Ramon A."/>
            <person name="Rauscher S."/>
            <person name="Record E."/>
            <person name="Riano-Pachon D.M."/>
            <person name="Robert V."/>
            <person name="Roehrig J."/>
            <person name="Ruller R."/>
            <person name="Salamov A."/>
            <person name="Salih N.S."/>
            <person name="Samson R.A."/>
            <person name="Sandor E."/>
            <person name="Sanguinetti M."/>
            <person name="Schuetze T."/>
            <person name="Sepcic K."/>
            <person name="Shelest E."/>
            <person name="Sherlock G."/>
            <person name="Sophianopoulou V."/>
            <person name="Squina F.M."/>
            <person name="Sun H."/>
            <person name="Susca A."/>
            <person name="Todd R.B."/>
            <person name="Tsang A."/>
            <person name="Unkles S.E."/>
            <person name="van de Wiele N."/>
            <person name="van Rossen-Uffink D."/>
            <person name="Oliveira J.V."/>
            <person name="Vesth T.C."/>
            <person name="Visser J."/>
            <person name="Yu J.-H."/>
            <person name="Zhou M."/>
            <person name="Andersen M.R."/>
            <person name="Archer D.B."/>
            <person name="Baker S.E."/>
            <person name="Benoit I."/>
            <person name="Brakhage A.A."/>
            <person name="Braus G.H."/>
            <person name="Fischer R."/>
            <person name="Frisvad J.C."/>
            <person name="Goldman G.H."/>
            <person name="Houbraken J."/>
            <person name="Oakley B."/>
            <person name="Pocsi I."/>
            <person name="Scazzocchio C."/>
            <person name="Seiboth B."/>
            <person name="vanKuyk P.A."/>
            <person name="Wortman J."/>
            <person name="Dyer P.S."/>
            <person name="Grigoriev I.V."/>
        </authorList>
    </citation>
    <scope>NUCLEOTIDE SEQUENCE [LARGE SCALE GENOMIC DNA]</scope>
    <source>
        <strain evidence="3">ITEM 5010</strain>
    </source>
</reference>
<feature type="compositionally biased region" description="Polar residues" evidence="1">
    <location>
        <begin position="1"/>
        <end position="10"/>
    </location>
</feature>
<organism evidence="2 3">
    <name type="scientific">Aspergillus carbonarius (strain ITEM 5010)</name>
    <dbReference type="NCBI Taxonomy" id="602072"/>
    <lineage>
        <taxon>Eukaryota</taxon>
        <taxon>Fungi</taxon>
        <taxon>Dikarya</taxon>
        <taxon>Ascomycota</taxon>
        <taxon>Pezizomycotina</taxon>
        <taxon>Eurotiomycetes</taxon>
        <taxon>Eurotiomycetidae</taxon>
        <taxon>Eurotiales</taxon>
        <taxon>Aspergillaceae</taxon>
        <taxon>Aspergillus</taxon>
        <taxon>Aspergillus subgen. Circumdati</taxon>
    </lineage>
</organism>
<dbReference type="PANTHER" id="PTHR31252">
    <property type="entry name" value="DUF4419 DOMAIN-CONTAINING PROTEIN"/>
    <property type="match status" value="1"/>
</dbReference>